<evidence type="ECO:0000256" key="4">
    <source>
        <dbReference type="SAM" id="SignalP"/>
    </source>
</evidence>
<protein>
    <recommendedName>
        <fullName evidence="5">Carbohydrate-binding module family 96 domain-containing protein</fullName>
    </recommendedName>
</protein>
<proteinExistence type="predicted"/>
<accession>A1CLY0</accession>
<keyword evidence="2" id="KW-0964">Secreted</keyword>
<dbReference type="eggNOG" id="ENOG502S5NH">
    <property type="taxonomic scope" value="Eukaryota"/>
</dbReference>
<feature type="chain" id="PRO_5002633695" description="Carbohydrate-binding module family 96 domain-containing protein" evidence="4">
    <location>
        <begin position="24"/>
        <end position="190"/>
    </location>
</feature>
<dbReference type="NCBIfam" id="NF033679">
    <property type="entry name" value="DNRLRE_dom"/>
    <property type="match status" value="1"/>
</dbReference>
<keyword evidence="7" id="KW-1185">Reference proteome</keyword>
<dbReference type="EMBL" id="DS027057">
    <property type="protein sequence ID" value="EAW09109.1"/>
    <property type="molecule type" value="Genomic_DNA"/>
</dbReference>
<dbReference type="AlphaFoldDB" id="A1CLY0"/>
<dbReference type="GeneID" id="4702660"/>
<sequence>MHTPFKLCLALGTLASIIPSSLATDSPATKDSTILRSTVSCPSCPELNCYKCTLGNDNTIKASTGGMSYVRALVGFKLSDPVADITSCSVQFPAFVRLLESPVTVTVARALSSDWDEGTVTAENAPEAGDVFTQVTVPALSNLPALDVTEACQAAQTDGQFSIYLGTQFDSIEIYSKNSGNPAILHVKTA</sequence>
<dbReference type="GO" id="GO:0005576">
    <property type="term" value="C:extracellular region"/>
    <property type="evidence" value="ECO:0007669"/>
    <property type="project" value="UniProtKB-SubCell"/>
</dbReference>
<feature type="signal peptide" evidence="4">
    <location>
        <begin position="1"/>
        <end position="23"/>
    </location>
</feature>
<dbReference type="InterPro" id="IPR055372">
    <property type="entry name" value="CBM96"/>
</dbReference>
<dbReference type="OMA" id="NCYKCTL"/>
<dbReference type="KEGG" id="act:ACLA_078580"/>
<dbReference type="Proteomes" id="UP000006701">
    <property type="component" value="Unassembled WGS sequence"/>
</dbReference>
<dbReference type="OrthoDB" id="5555675at2759"/>
<dbReference type="HOGENOM" id="CLU_100634_0_0_1"/>
<evidence type="ECO:0000313" key="7">
    <source>
        <dbReference type="Proteomes" id="UP000006701"/>
    </source>
</evidence>
<dbReference type="RefSeq" id="XP_001270535.1">
    <property type="nucleotide sequence ID" value="XM_001270534.1"/>
</dbReference>
<evidence type="ECO:0000256" key="2">
    <source>
        <dbReference type="ARBA" id="ARBA00022525"/>
    </source>
</evidence>
<evidence type="ECO:0000256" key="3">
    <source>
        <dbReference type="ARBA" id="ARBA00022729"/>
    </source>
</evidence>
<feature type="domain" description="Carbohydrate-binding module family 96" evidence="5">
    <location>
        <begin position="56"/>
        <end position="185"/>
    </location>
</feature>
<dbReference type="VEuPathDB" id="FungiDB:ACLA_078580"/>
<dbReference type="Pfam" id="PF24517">
    <property type="entry name" value="CBM96"/>
    <property type="match status" value="1"/>
</dbReference>
<evidence type="ECO:0000259" key="5">
    <source>
        <dbReference type="Pfam" id="PF24517"/>
    </source>
</evidence>
<keyword evidence="3 4" id="KW-0732">Signal</keyword>
<evidence type="ECO:0000256" key="1">
    <source>
        <dbReference type="ARBA" id="ARBA00004613"/>
    </source>
</evidence>
<comment type="subcellular location">
    <subcellularLocation>
        <location evidence="1">Secreted</location>
    </subcellularLocation>
</comment>
<evidence type="ECO:0000313" key="6">
    <source>
        <dbReference type="EMBL" id="EAW09109.1"/>
    </source>
</evidence>
<gene>
    <name evidence="6" type="ORF">ACLA_078580</name>
</gene>
<organism evidence="6 7">
    <name type="scientific">Aspergillus clavatus (strain ATCC 1007 / CBS 513.65 / DSM 816 / NCTC 3887 / NRRL 1 / QM 1276 / 107)</name>
    <dbReference type="NCBI Taxonomy" id="344612"/>
    <lineage>
        <taxon>Eukaryota</taxon>
        <taxon>Fungi</taxon>
        <taxon>Dikarya</taxon>
        <taxon>Ascomycota</taxon>
        <taxon>Pezizomycotina</taxon>
        <taxon>Eurotiomycetes</taxon>
        <taxon>Eurotiomycetidae</taxon>
        <taxon>Eurotiales</taxon>
        <taxon>Aspergillaceae</taxon>
        <taxon>Aspergillus</taxon>
        <taxon>Aspergillus subgen. Fumigati</taxon>
    </lineage>
</organism>
<reference evidence="6 7" key="1">
    <citation type="journal article" date="2008" name="PLoS Genet.">
        <title>Genomic islands in the pathogenic filamentous fungus Aspergillus fumigatus.</title>
        <authorList>
            <person name="Fedorova N.D."/>
            <person name="Khaldi N."/>
            <person name="Joardar V.S."/>
            <person name="Maiti R."/>
            <person name="Amedeo P."/>
            <person name="Anderson M.J."/>
            <person name="Crabtree J."/>
            <person name="Silva J.C."/>
            <person name="Badger J.H."/>
            <person name="Albarraq A."/>
            <person name="Angiuoli S."/>
            <person name="Bussey H."/>
            <person name="Bowyer P."/>
            <person name="Cotty P.J."/>
            <person name="Dyer P.S."/>
            <person name="Egan A."/>
            <person name="Galens K."/>
            <person name="Fraser-Liggett C.M."/>
            <person name="Haas B.J."/>
            <person name="Inman J.M."/>
            <person name="Kent R."/>
            <person name="Lemieux S."/>
            <person name="Malavazi I."/>
            <person name="Orvis J."/>
            <person name="Roemer T."/>
            <person name="Ronning C.M."/>
            <person name="Sundaram J.P."/>
            <person name="Sutton G."/>
            <person name="Turner G."/>
            <person name="Venter J.C."/>
            <person name="White O.R."/>
            <person name="Whitty B.R."/>
            <person name="Youngman P."/>
            <person name="Wolfe K.H."/>
            <person name="Goldman G.H."/>
            <person name="Wortman J.R."/>
            <person name="Jiang B."/>
            <person name="Denning D.W."/>
            <person name="Nierman W.C."/>
        </authorList>
    </citation>
    <scope>NUCLEOTIDE SEQUENCE [LARGE SCALE GENOMIC DNA]</scope>
    <source>
        <strain evidence="7">ATCC 1007 / CBS 513.65 / DSM 816 / NCTC 3887 / NRRL 1</strain>
    </source>
</reference>
<name>A1CLY0_ASPCL</name>